<sequence>MRASILCAPTLPPPRLGTYDGVRRRPGAAGRKAWKSIGSLEVSAPLPNWSGGSSSVAAAAFAELAAAAAIARSAVLEPKCSKRISRESATRPIPSTCAATRLDLSLDERCVPELLPTPMSWSAGINSGTNKADERGFENASRRTFCCDDGVEGPALDVEAALATENEPSLEGGVEGGANWVEQDEAGLGMTVVATVEVVAEVEAEDCRWWLRARVVTWVGFEGDSRVEKGLFLLEDGKVSVA</sequence>
<dbReference type="AlphaFoldDB" id="A0A2X0KIC8"/>
<proteinExistence type="predicted"/>
<name>A0A2X0KIC8_9BASI</name>
<dbReference type="EMBL" id="FMWP01000013">
    <property type="protein sequence ID" value="SCZ89295.1"/>
    <property type="molecule type" value="Genomic_DNA"/>
</dbReference>
<accession>A0A2X0KIC8</accession>
<keyword evidence="2" id="KW-1185">Reference proteome</keyword>
<organism evidence="1 2">
    <name type="scientific">Microbotryum saponariae</name>
    <dbReference type="NCBI Taxonomy" id="289078"/>
    <lineage>
        <taxon>Eukaryota</taxon>
        <taxon>Fungi</taxon>
        <taxon>Dikarya</taxon>
        <taxon>Basidiomycota</taxon>
        <taxon>Pucciniomycotina</taxon>
        <taxon>Microbotryomycetes</taxon>
        <taxon>Microbotryales</taxon>
        <taxon>Microbotryaceae</taxon>
        <taxon>Microbotryum</taxon>
    </lineage>
</organism>
<gene>
    <name evidence="1" type="ORF">BZ3500_MVSOF-1268-A1-R1_CHR1-1G01087</name>
</gene>
<evidence type="ECO:0000313" key="1">
    <source>
        <dbReference type="EMBL" id="SCZ89295.1"/>
    </source>
</evidence>
<dbReference type="Proteomes" id="UP000249723">
    <property type="component" value="Unassembled WGS sequence"/>
</dbReference>
<reference evidence="2" key="1">
    <citation type="submission" date="2016-10" db="EMBL/GenBank/DDBJ databases">
        <authorList>
            <person name="Jeantristanb JTB J.-T."/>
            <person name="Ricardo R."/>
        </authorList>
    </citation>
    <scope>NUCLEOTIDE SEQUENCE [LARGE SCALE GENOMIC DNA]</scope>
</reference>
<evidence type="ECO:0000313" key="2">
    <source>
        <dbReference type="Proteomes" id="UP000249723"/>
    </source>
</evidence>
<protein>
    <submittedName>
        <fullName evidence="1">BZ3500_MvSof-1268-A1-R1_Chr1-1g01087 protein</fullName>
    </submittedName>
</protein>